<name>A0A077WFU3_9FUNG</name>
<dbReference type="OrthoDB" id="2203017at2759"/>
<reference evidence="1" key="1">
    <citation type="journal article" date="2014" name="Genome Announc.">
        <title>De novo whole-genome sequence and genome annotation of Lichtheimia ramosa.</title>
        <authorList>
            <person name="Linde J."/>
            <person name="Schwartze V."/>
            <person name="Binder U."/>
            <person name="Lass-Florl C."/>
            <person name="Voigt K."/>
            <person name="Horn F."/>
        </authorList>
    </citation>
    <scope>NUCLEOTIDE SEQUENCE</scope>
    <source>
        <strain evidence="1">JMRC FSU:6197</strain>
    </source>
</reference>
<evidence type="ECO:0000313" key="1">
    <source>
        <dbReference type="EMBL" id="CDS06034.1"/>
    </source>
</evidence>
<protein>
    <submittedName>
        <fullName evidence="1">Uncharacterized protein</fullName>
    </submittedName>
</protein>
<dbReference type="EMBL" id="LK023318">
    <property type="protein sequence ID" value="CDS06034.1"/>
    <property type="molecule type" value="Genomic_DNA"/>
</dbReference>
<organism evidence="1">
    <name type="scientific">Lichtheimia ramosa</name>
    <dbReference type="NCBI Taxonomy" id="688394"/>
    <lineage>
        <taxon>Eukaryota</taxon>
        <taxon>Fungi</taxon>
        <taxon>Fungi incertae sedis</taxon>
        <taxon>Mucoromycota</taxon>
        <taxon>Mucoromycotina</taxon>
        <taxon>Mucoromycetes</taxon>
        <taxon>Mucorales</taxon>
        <taxon>Lichtheimiaceae</taxon>
        <taxon>Lichtheimia</taxon>
    </lineage>
</organism>
<dbReference type="AlphaFoldDB" id="A0A077WFU3"/>
<sequence length="100" mass="11259">MSNSSSSNHTMSPEESYGRLDEFLYTNQNDAKSFTVDDDNHGMGLLCAHLKDDQTRATTVRLNKHQIGDFMRSHGFKCESPTLQDPSTTAIHCVRPPMQQ</sequence>
<accession>A0A077WFU3</accession>
<proteinExistence type="predicted"/>
<gene>
    <name evidence="1" type="ORF">LRAMOSA08562</name>
</gene>